<dbReference type="RefSeq" id="WP_062997457.1">
    <property type="nucleotide sequence ID" value="NZ_BMMH01000005.1"/>
</dbReference>
<evidence type="ECO:0000259" key="1">
    <source>
        <dbReference type="Pfam" id="PF00561"/>
    </source>
</evidence>
<dbReference type="AlphaFoldDB" id="A0A917RME5"/>
<dbReference type="InterPro" id="IPR000073">
    <property type="entry name" value="AB_hydrolase_1"/>
</dbReference>
<dbReference type="PANTHER" id="PTHR43194:SF2">
    <property type="entry name" value="PEROXISOMAL MEMBRANE PROTEIN LPX1"/>
    <property type="match status" value="1"/>
</dbReference>
<dbReference type="PANTHER" id="PTHR43194">
    <property type="entry name" value="HYDROLASE ALPHA/BETA FOLD FAMILY"/>
    <property type="match status" value="1"/>
</dbReference>
<dbReference type="SUPFAM" id="SSF53474">
    <property type="entry name" value="alpha/beta-Hydrolases"/>
    <property type="match status" value="1"/>
</dbReference>
<sequence>MSARIEPITGRYLRLPLGGVEQRIYVEEAGSGIPLVCLHTAGADGRQYRHLLNDPTVTDRFRVIVFDMPWHGKSSPAPGWRETEYQLTAEYYSDLIYAVSEALDLDRPALMGCSIGGRIVLKLAREAPERFRALIGLQSGPHVAPYYSREYLHRPDVHGGELCAALMSGLIGPDVPAADRDETLWHYAQSGPGVFKGDLHYYKDEGDLDSDLAAIDVSKCPLYFLTGEYDYSCMPEDTLYLEKMIPGTEAVIMKGLGHFPMSEDHDLFMNYLRPVLDRIEATGREAASR</sequence>
<name>A0A917RME5_9NOCA</name>
<dbReference type="Proteomes" id="UP000638263">
    <property type="component" value="Unassembled WGS sequence"/>
</dbReference>
<dbReference type="InterPro" id="IPR029058">
    <property type="entry name" value="AB_hydrolase_fold"/>
</dbReference>
<evidence type="ECO:0000313" key="2">
    <source>
        <dbReference type="EMBL" id="GGL14023.1"/>
    </source>
</evidence>
<keyword evidence="3" id="KW-1185">Reference proteome</keyword>
<dbReference type="Pfam" id="PF00561">
    <property type="entry name" value="Abhydrolase_1"/>
    <property type="match status" value="1"/>
</dbReference>
<dbReference type="Gene3D" id="3.40.50.1820">
    <property type="entry name" value="alpha/beta hydrolase"/>
    <property type="match status" value="1"/>
</dbReference>
<organism evidence="2 3">
    <name type="scientific">Nocardia jinanensis</name>
    <dbReference type="NCBI Taxonomy" id="382504"/>
    <lineage>
        <taxon>Bacteria</taxon>
        <taxon>Bacillati</taxon>
        <taxon>Actinomycetota</taxon>
        <taxon>Actinomycetes</taxon>
        <taxon>Mycobacteriales</taxon>
        <taxon>Nocardiaceae</taxon>
        <taxon>Nocardia</taxon>
    </lineage>
</organism>
<dbReference type="PRINTS" id="PR00111">
    <property type="entry name" value="ABHYDROLASE"/>
</dbReference>
<reference evidence="2" key="2">
    <citation type="submission" date="2020-09" db="EMBL/GenBank/DDBJ databases">
        <authorList>
            <person name="Sun Q."/>
            <person name="Zhou Y."/>
        </authorList>
    </citation>
    <scope>NUCLEOTIDE SEQUENCE</scope>
    <source>
        <strain evidence="2">CGMCC 4.3508</strain>
    </source>
</reference>
<evidence type="ECO:0000313" key="3">
    <source>
        <dbReference type="Proteomes" id="UP000638263"/>
    </source>
</evidence>
<feature type="domain" description="AB hydrolase-1" evidence="1">
    <location>
        <begin position="34"/>
        <end position="141"/>
    </location>
</feature>
<proteinExistence type="predicted"/>
<dbReference type="GO" id="GO:0003824">
    <property type="term" value="F:catalytic activity"/>
    <property type="evidence" value="ECO:0007669"/>
    <property type="project" value="UniProtKB-ARBA"/>
</dbReference>
<reference evidence="2" key="1">
    <citation type="journal article" date="2014" name="Int. J. Syst. Evol. Microbiol.">
        <title>Complete genome sequence of Corynebacterium casei LMG S-19264T (=DSM 44701T), isolated from a smear-ripened cheese.</title>
        <authorList>
            <consortium name="US DOE Joint Genome Institute (JGI-PGF)"/>
            <person name="Walter F."/>
            <person name="Albersmeier A."/>
            <person name="Kalinowski J."/>
            <person name="Ruckert C."/>
        </authorList>
    </citation>
    <scope>NUCLEOTIDE SEQUENCE</scope>
    <source>
        <strain evidence="2">CGMCC 4.3508</strain>
    </source>
</reference>
<accession>A0A917RME5</accession>
<gene>
    <name evidence="2" type="ORF">GCM10011588_30660</name>
</gene>
<dbReference type="InterPro" id="IPR050228">
    <property type="entry name" value="Carboxylesterase_BioH"/>
</dbReference>
<dbReference type="EMBL" id="BMMH01000005">
    <property type="protein sequence ID" value="GGL14023.1"/>
    <property type="molecule type" value="Genomic_DNA"/>
</dbReference>
<comment type="caution">
    <text evidence="2">The sequence shown here is derived from an EMBL/GenBank/DDBJ whole genome shotgun (WGS) entry which is preliminary data.</text>
</comment>
<protein>
    <submittedName>
        <fullName evidence="2">Carboxylesterase</fullName>
    </submittedName>
</protein>